<evidence type="ECO:0000313" key="1">
    <source>
        <dbReference type="EMBL" id="SHH85625.1"/>
    </source>
</evidence>
<sequence length="140" mass="15844">MIKLIEIVHDSFANIETSYIDEIKTFNIVTNFMDDNCKAYEIGIGAMLWVNDNSIMGELECIYPPIVQNDQCTLAKDIRSVTGIPKLKVIDNKADVYLQLSESGCIIWFKMESNINLQVNTNNAEFLFSDEQLAAIKIIS</sequence>
<organism evidence="1 2">
    <name type="scientific">Sporobacter termitidis DSM 10068</name>
    <dbReference type="NCBI Taxonomy" id="1123282"/>
    <lineage>
        <taxon>Bacteria</taxon>
        <taxon>Bacillati</taxon>
        <taxon>Bacillota</taxon>
        <taxon>Clostridia</taxon>
        <taxon>Eubacteriales</taxon>
        <taxon>Oscillospiraceae</taxon>
        <taxon>Sporobacter</taxon>
    </lineage>
</organism>
<dbReference type="OrthoDB" id="2639109at2"/>
<accession>A0A1M5WDP6</accession>
<dbReference type="RefSeq" id="WP_073076765.1">
    <property type="nucleotide sequence ID" value="NZ_FQXV01000003.1"/>
</dbReference>
<evidence type="ECO:0000313" key="2">
    <source>
        <dbReference type="Proteomes" id="UP000183995"/>
    </source>
</evidence>
<reference evidence="1 2" key="1">
    <citation type="submission" date="2016-11" db="EMBL/GenBank/DDBJ databases">
        <authorList>
            <person name="Jaros S."/>
            <person name="Januszkiewicz K."/>
            <person name="Wedrychowicz H."/>
        </authorList>
    </citation>
    <scope>NUCLEOTIDE SEQUENCE [LARGE SCALE GENOMIC DNA]</scope>
    <source>
        <strain evidence="1 2">DSM 10068</strain>
    </source>
</reference>
<keyword evidence="2" id="KW-1185">Reference proteome</keyword>
<gene>
    <name evidence="1" type="ORF">SAMN02745823_01214</name>
</gene>
<dbReference type="EMBL" id="FQXV01000003">
    <property type="protein sequence ID" value="SHH85625.1"/>
    <property type="molecule type" value="Genomic_DNA"/>
</dbReference>
<name>A0A1M5WDP6_9FIRM</name>
<protein>
    <submittedName>
        <fullName evidence="1">Uncharacterized protein</fullName>
    </submittedName>
</protein>
<dbReference type="AlphaFoldDB" id="A0A1M5WDP6"/>
<proteinExistence type="predicted"/>
<dbReference type="Proteomes" id="UP000183995">
    <property type="component" value="Unassembled WGS sequence"/>
</dbReference>